<dbReference type="InterPro" id="IPR006461">
    <property type="entry name" value="PLAC_motif_containing"/>
</dbReference>
<dbReference type="OMA" id="AHPMGAQ"/>
<dbReference type="Proteomes" id="UP000007303">
    <property type="component" value="Unassembled WGS sequence"/>
</dbReference>
<reference evidence="3" key="3">
    <citation type="submission" date="2025-09" db="UniProtKB">
        <authorList>
            <consortium name="Ensembl"/>
        </authorList>
    </citation>
    <scope>IDENTIFICATION</scope>
</reference>
<evidence type="ECO:0000313" key="4">
    <source>
        <dbReference type="Proteomes" id="UP000007303"/>
    </source>
</evidence>
<accession>H3CXS1</accession>
<dbReference type="Ensembl" id="ENSTNIT00000013248.1">
    <property type="protein sequence ID" value="ENSTNIP00000013056.1"/>
    <property type="gene ID" value="ENSTNIG00000010158.1"/>
</dbReference>
<reference evidence="4" key="1">
    <citation type="journal article" date="2004" name="Nature">
        <title>Genome duplication in the teleost fish Tetraodon nigroviridis reveals the early vertebrate proto-karyotype.</title>
        <authorList>
            <person name="Jaillon O."/>
            <person name="Aury J.-M."/>
            <person name="Brunet F."/>
            <person name="Petit J.-L."/>
            <person name="Stange-Thomann N."/>
            <person name="Mauceli E."/>
            <person name="Bouneau L."/>
            <person name="Fischer C."/>
            <person name="Ozouf-Costaz C."/>
            <person name="Bernot A."/>
            <person name="Nicaud S."/>
            <person name="Jaffe D."/>
            <person name="Fisher S."/>
            <person name="Lutfalla G."/>
            <person name="Dossat C."/>
            <person name="Segurens B."/>
            <person name="Dasilva C."/>
            <person name="Salanoubat M."/>
            <person name="Levy M."/>
            <person name="Boudet N."/>
            <person name="Castellano S."/>
            <person name="Anthouard V."/>
            <person name="Jubin C."/>
            <person name="Castelli V."/>
            <person name="Katinka M."/>
            <person name="Vacherie B."/>
            <person name="Biemont C."/>
            <person name="Skalli Z."/>
            <person name="Cattolico L."/>
            <person name="Poulain J."/>
            <person name="De Berardinis V."/>
            <person name="Cruaud C."/>
            <person name="Duprat S."/>
            <person name="Brottier P."/>
            <person name="Coutanceau J.-P."/>
            <person name="Gouzy J."/>
            <person name="Parra G."/>
            <person name="Lardier G."/>
            <person name="Chapple C."/>
            <person name="McKernan K.J."/>
            <person name="McEwan P."/>
            <person name="Bosak S."/>
            <person name="Kellis M."/>
            <person name="Volff J.-N."/>
            <person name="Guigo R."/>
            <person name="Zody M.C."/>
            <person name="Mesirov J."/>
            <person name="Lindblad-Toh K."/>
            <person name="Birren B."/>
            <person name="Nusbaum C."/>
            <person name="Kahn D."/>
            <person name="Robinson-Rechavi M."/>
            <person name="Laudet V."/>
            <person name="Schachter V."/>
            <person name="Quetier F."/>
            <person name="Saurin W."/>
            <person name="Scarpelli C."/>
            <person name="Wincker P."/>
            <person name="Lander E.S."/>
            <person name="Weissenbach J."/>
            <person name="Roest Crollius H."/>
        </authorList>
    </citation>
    <scope>NUCLEOTIDE SEQUENCE [LARGE SCALE GENOMIC DNA]</scope>
</reference>
<dbReference type="PANTHER" id="PTHR15907">
    <property type="entry name" value="DUF614 FAMILY PROTEIN-RELATED"/>
    <property type="match status" value="1"/>
</dbReference>
<dbReference type="FunCoup" id="H3CXS1">
    <property type="interactions" value="2"/>
</dbReference>
<organism evidence="3 4">
    <name type="scientific">Tetraodon nigroviridis</name>
    <name type="common">Spotted green pufferfish</name>
    <name type="synonym">Chelonodon nigroviridis</name>
    <dbReference type="NCBI Taxonomy" id="99883"/>
    <lineage>
        <taxon>Eukaryota</taxon>
        <taxon>Metazoa</taxon>
        <taxon>Chordata</taxon>
        <taxon>Craniata</taxon>
        <taxon>Vertebrata</taxon>
        <taxon>Euteleostomi</taxon>
        <taxon>Actinopterygii</taxon>
        <taxon>Neopterygii</taxon>
        <taxon>Teleostei</taxon>
        <taxon>Neoteleostei</taxon>
        <taxon>Acanthomorphata</taxon>
        <taxon>Eupercaria</taxon>
        <taxon>Tetraodontiformes</taxon>
        <taxon>Tetradontoidea</taxon>
        <taxon>Tetraodontidae</taxon>
        <taxon>Tetraodon</taxon>
    </lineage>
</organism>
<evidence type="ECO:0000313" key="3">
    <source>
        <dbReference type="Ensembl" id="ENSTNIP00000013056.1"/>
    </source>
</evidence>
<reference evidence="3" key="2">
    <citation type="submission" date="2025-08" db="UniProtKB">
        <authorList>
            <consortium name="Ensembl"/>
        </authorList>
    </citation>
    <scope>IDENTIFICATION</scope>
</reference>
<evidence type="ECO:0000256" key="2">
    <source>
        <dbReference type="SAM" id="MobiDB-lite"/>
    </source>
</evidence>
<dbReference type="AlphaFoldDB" id="H3CXS1"/>
<protein>
    <submittedName>
        <fullName evidence="3">Plac8 onzin related protein 1</fullName>
    </submittedName>
</protein>
<dbReference type="Pfam" id="PF04749">
    <property type="entry name" value="PLAC8"/>
    <property type="match status" value="1"/>
</dbReference>
<dbReference type="NCBIfam" id="TIGR01571">
    <property type="entry name" value="A_thal_Cys_rich"/>
    <property type="match status" value="1"/>
</dbReference>
<sequence length="225" mass="25198">MFNFLPCLSSFIPGRCAGFICARVRALGRAWEGGGLDFSKTETKPSRRRLLSRQTPPSNTLLRVSCSQRRRKSMAYQQYPAQPAYAPGMQPGYAPGMQPGYAPGMPVQQQPTQVVTVTTSQGPGRWSTDMCDCCCGLFCFPCMQCQTAADYGWCCCMPLLDFCCVVSCILRSNIRERHNIPGSFCDDCCKLYWCYPCVWCQMSREMKIRKNNAASTVVTTTQMRA</sequence>
<keyword evidence="4" id="KW-1185">Reference proteome</keyword>
<comment type="similarity">
    <text evidence="1">Belongs to the cornifelin family.</text>
</comment>
<feature type="region of interest" description="Disordered" evidence="2">
    <location>
        <begin position="35"/>
        <end position="54"/>
    </location>
</feature>
<dbReference type="InParanoid" id="H3CXS1"/>
<proteinExistence type="inferred from homology"/>
<name>H3CXS1_TETNG</name>
<evidence type="ECO:0000256" key="1">
    <source>
        <dbReference type="ARBA" id="ARBA00009024"/>
    </source>
</evidence>
<dbReference type="HOGENOM" id="CLU_1229614_0_0_1"/>
<dbReference type="GeneTree" id="ENSGT00940000163927"/>